<feature type="compositionally biased region" description="Low complexity" evidence="1">
    <location>
        <begin position="62"/>
        <end position="78"/>
    </location>
</feature>
<sequence length="143" mass="14071">MKRLSIVALAAGAMALTLAGCGSDKSSDANGPKQSGTTTAARTASAVASTTVAAPVQPPAEAPTRATAAKKTSAPAGAQTTCGDFRDLTEDAEKQVIDQVLAANPGSFLDGSPNVALGTAKLACLSSGYTNTPVAVAIRVAPK</sequence>
<dbReference type="EMBL" id="WMBB01000008">
    <property type="protein sequence ID" value="MTE14934.1"/>
    <property type="molecule type" value="Genomic_DNA"/>
</dbReference>
<dbReference type="Proteomes" id="UP000432464">
    <property type="component" value="Unassembled WGS sequence"/>
</dbReference>
<reference evidence="3 4" key="1">
    <citation type="submission" date="2019-11" db="EMBL/GenBank/DDBJ databases">
        <title>Nocardia sp. nov. CT2-14 isolated from soil.</title>
        <authorList>
            <person name="Kanchanasin P."/>
            <person name="Tanasupawat S."/>
            <person name="Yuki M."/>
            <person name="Kudo T."/>
        </authorList>
    </citation>
    <scope>NUCLEOTIDE SEQUENCE [LARGE SCALE GENOMIC DNA]</scope>
    <source>
        <strain evidence="3 4">CT2-14</strain>
    </source>
</reference>
<protein>
    <recommendedName>
        <fullName evidence="5">DUF732 domain-containing protein</fullName>
    </recommendedName>
</protein>
<dbReference type="RefSeq" id="WP_154789322.1">
    <property type="nucleotide sequence ID" value="NZ_WMBB01000008.1"/>
</dbReference>
<name>A0A6I3L2S5_9NOCA</name>
<feature type="signal peptide" evidence="2">
    <location>
        <begin position="1"/>
        <end position="19"/>
    </location>
</feature>
<keyword evidence="4" id="KW-1185">Reference proteome</keyword>
<organism evidence="3 4">
    <name type="scientific">Nocardia aurantiaca</name>
    <dbReference type="NCBI Taxonomy" id="2675850"/>
    <lineage>
        <taxon>Bacteria</taxon>
        <taxon>Bacillati</taxon>
        <taxon>Actinomycetota</taxon>
        <taxon>Actinomycetes</taxon>
        <taxon>Mycobacteriales</taxon>
        <taxon>Nocardiaceae</taxon>
        <taxon>Nocardia</taxon>
    </lineage>
</organism>
<evidence type="ECO:0008006" key="5">
    <source>
        <dbReference type="Google" id="ProtNLM"/>
    </source>
</evidence>
<evidence type="ECO:0000256" key="2">
    <source>
        <dbReference type="SAM" id="SignalP"/>
    </source>
</evidence>
<evidence type="ECO:0000313" key="4">
    <source>
        <dbReference type="Proteomes" id="UP000432464"/>
    </source>
</evidence>
<feature type="chain" id="PRO_5039357552" description="DUF732 domain-containing protein" evidence="2">
    <location>
        <begin position="20"/>
        <end position="143"/>
    </location>
</feature>
<proteinExistence type="predicted"/>
<dbReference type="AlphaFoldDB" id="A0A6I3L2S5"/>
<keyword evidence="2" id="KW-0732">Signal</keyword>
<comment type="caution">
    <text evidence="3">The sequence shown here is derived from an EMBL/GenBank/DDBJ whole genome shotgun (WGS) entry which is preliminary data.</text>
</comment>
<evidence type="ECO:0000256" key="1">
    <source>
        <dbReference type="SAM" id="MobiDB-lite"/>
    </source>
</evidence>
<accession>A0A6I3L2S5</accession>
<dbReference type="PROSITE" id="PS51257">
    <property type="entry name" value="PROKAR_LIPOPROTEIN"/>
    <property type="match status" value="1"/>
</dbReference>
<feature type="region of interest" description="Disordered" evidence="1">
    <location>
        <begin position="23"/>
        <end position="82"/>
    </location>
</feature>
<feature type="compositionally biased region" description="Low complexity" evidence="1">
    <location>
        <begin position="37"/>
        <end position="55"/>
    </location>
</feature>
<gene>
    <name evidence="3" type="ORF">GLP40_19435</name>
</gene>
<evidence type="ECO:0000313" key="3">
    <source>
        <dbReference type="EMBL" id="MTE14934.1"/>
    </source>
</evidence>